<feature type="compositionally biased region" description="Basic residues" evidence="1">
    <location>
        <begin position="218"/>
        <end position="255"/>
    </location>
</feature>
<proteinExistence type="predicted"/>
<dbReference type="InterPro" id="IPR043167">
    <property type="entry name" value="LpxI_C_sf"/>
</dbReference>
<dbReference type="Proteomes" id="UP000006512">
    <property type="component" value="Unassembled WGS sequence"/>
</dbReference>
<keyword evidence="4" id="KW-1185">Reference proteome</keyword>
<accession>F4QQM8</accession>
<dbReference type="PANTHER" id="PTHR39962:SF1">
    <property type="entry name" value="LPXI FAMILY PROTEIN"/>
    <property type="match status" value="1"/>
</dbReference>
<evidence type="ECO:0000256" key="1">
    <source>
        <dbReference type="SAM" id="MobiDB-lite"/>
    </source>
</evidence>
<dbReference type="Gene3D" id="3.40.140.80">
    <property type="match status" value="1"/>
</dbReference>
<feature type="domain" description="LpxI C-terminal" evidence="2">
    <location>
        <begin position="276"/>
        <end position="341"/>
    </location>
</feature>
<feature type="compositionally biased region" description="Basic residues" evidence="1">
    <location>
        <begin position="151"/>
        <end position="160"/>
    </location>
</feature>
<evidence type="ECO:0000259" key="2">
    <source>
        <dbReference type="Pfam" id="PF06230"/>
    </source>
</evidence>
<feature type="compositionally biased region" description="Polar residues" evidence="1">
    <location>
        <begin position="199"/>
        <end position="209"/>
    </location>
</feature>
<dbReference type="EMBL" id="GL883079">
    <property type="protein sequence ID" value="EGF90515.1"/>
    <property type="molecule type" value="Genomic_DNA"/>
</dbReference>
<dbReference type="Pfam" id="PF06230">
    <property type="entry name" value="LpxI_C"/>
    <property type="match status" value="1"/>
</dbReference>
<reference evidence="4" key="1">
    <citation type="submission" date="2011-03" db="EMBL/GenBank/DDBJ databases">
        <title>Draft genome sequence of Brevundimonas diminuta.</title>
        <authorList>
            <person name="Brown P.J.B."/>
            <person name="Buechlein A."/>
            <person name="Hemmerich C."/>
            <person name="Brun Y.V."/>
        </authorList>
    </citation>
    <scope>NUCLEOTIDE SEQUENCE [LARGE SCALE GENOMIC DNA]</scope>
    <source>
        <strain evidence="4">C19</strain>
    </source>
</reference>
<feature type="compositionally biased region" description="Basic residues" evidence="1">
    <location>
        <begin position="71"/>
        <end position="91"/>
    </location>
</feature>
<dbReference type="InterPro" id="IPR053174">
    <property type="entry name" value="LpxI"/>
</dbReference>
<evidence type="ECO:0000313" key="4">
    <source>
        <dbReference type="Proteomes" id="UP000006512"/>
    </source>
</evidence>
<protein>
    <recommendedName>
        <fullName evidence="2">LpxI C-terminal domain-containing protein</fullName>
    </recommendedName>
</protein>
<feature type="region of interest" description="Disordered" evidence="1">
    <location>
        <begin position="44"/>
        <end position="129"/>
    </location>
</feature>
<dbReference type="eggNOG" id="COG3494">
    <property type="taxonomic scope" value="Bacteria"/>
</dbReference>
<dbReference type="HOGENOM" id="CLU_800877_0_0_5"/>
<evidence type="ECO:0000313" key="3">
    <source>
        <dbReference type="EMBL" id="EGF90515.1"/>
    </source>
</evidence>
<dbReference type="PANTHER" id="PTHR39962">
    <property type="entry name" value="BLL4848 PROTEIN"/>
    <property type="match status" value="1"/>
</dbReference>
<gene>
    <name evidence="3" type="ORF">ABI_35380</name>
</gene>
<dbReference type="InterPro" id="IPR010415">
    <property type="entry name" value="LpxI_C"/>
</dbReference>
<feature type="compositionally biased region" description="Low complexity" evidence="1">
    <location>
        <begin position="262"/>
        <end position="272"/>
    </location>
</feature>
<sequence length="346" mass="38633">MRTRRGRFVCHLTSYGVWGPWPHVSPFLCLDPAQRARDQDKDVEGFVGPQNLSLAPHPITNGAGQTDHVKFPAKTRPHLRRRRAPRRSRPIRRQDSTALYRRPHRGPVRPSPERPSRPHPRPGGLCKAVRDSGDRAVQGCDHVRLCSAPRLRRHEKRTRRPAPEQHPVGRTRWRRLTAAAGCEGHSLPGLPHRRRPRSQSRTPIGSRSASRAGPVARSHGRRPGSHAHRRRHRGARYRAGRGRRWAHHPGRRSSGRHPEYAPSGRRSSPSLRGSIAHRKGVLAKLAKPIQDLRLDMPTIGVSTIEDAAASGLSGIVARAGHLLVVDKTATHARAAELGVFLYGHHD</sequence>
<name>F4QQM8_9CAUL</name>
<dbReference type="STRING" id="715226.ABI_35380"/>
<organism evidence="3 4">
    <name type="scientific">Asticcacaulis biprosthecium C19</name>
    <dbReference type="NCBI Taxonomy" id="715226"/>
    <lineage>
        <taxon>Bacteria</taxon>
        <taxon>Pseudomonadati</taxon>
        <taxon>Pseudomonadota</taxon>
        <taxon>Alphaproteobacteria</taxon>
        <taxon>Caulobacterales</taxon>
        <taxon>Caulobacteraceae</taxon>
        <taxon>Asticcacaulis</taxon>
    </lineage>
</organism>
<dbReference type="AlphaFoldDB" id="F4QQM8"/>
<feature type="region of interest" description="Disordered" evidence="1">
    <location>
        <begin position="151"/>
        <end position="272"/>
    </location>
</feature>